<dbReference type="SUPFAM" id="SSF51126">
    <property type="entry name" value="Pectin lyase-like"/>
    <property type="match status" value="1"/>
</dbReference>
<dbReference type="InterPro" id="IPR011050">
    <property type="entry name" value="Pectin_lyase_fold/virulence"/>
</dbReference>
<protein>
    <submittedName>
        <fullName evidence="1">HK97 family phage portal protein</fullName>
    </submittedName>
</protein>
<dbReference type="EMBL" id="LC066371">
    <property type="protein sequence ID" value="BAT26080.1"/>
    <property type="molecule type" value="Genomic_DNA"/>
</dbReference>
<accession>A0A0P0YXD8</accession>
<organism evidence="1">
    <name type="scientific">Aureimonas altamirensis</name>
    <dbReference type="NCBI Taxonomy" id="370622"/>
    <lineage>
        <taxon>Bacteria</taxon>
        <taxon>Pseudomonadati</taxon>
        <taxon>Pseudomonadota</taxon>
        <taxon>Alphaproteobacteria</taxon>
        <taxon>Hyphomicrobiales</taxon>
        <taxon>Aurantimonadaceae</taxon>
        <taxon>Aureimonas</taxon>
    </lineage>
</organism>
<reference evidence="1" key="1">
    <citation type="journal article" date="2015" name="Proc. Natl. Acad. Sci. U.S.A.">
        <title>Bacterial clade with the ribosomal RNA operon on a small plasmid rather than the chromosome.</title>
        <authorList>
            <person name="Anda M."/>
            <person name="Ohtsubo Y."/>
            <person name="Okubo T."/>
            <person name="Sugawara M."/>
            <person name="Nagata Y."/>
            <person name="Tsuda M."/>
            <person name="Minamisawa K."/>
            <person name="Mitsui H."/>
        </authorList>
    </citation>
    <scope>NUCLEOTIDE SEQUENCE</scope>
    <source>
        <strain evidence="1">DSM 21988</strain>
    </source>
</reference>
<sequence>MPLPFDPVWAVDGPSRDPTASEQNLGFPCGEADRELFNGLFQDIQQAINAFHLRNGNADIPVMGWRSSPPASPSIGDRYVVGVNPTGAWVGQAQRIAVWIGAWTFLDAVPGLLVNYMDGNDFSMLWFNGTIWQSLVIRRVLRESLTVWVRTDGNDNNDGGANAAARAFATIQAAWNYIASRFDSGGQAITIALGNPGTYDGFRANSFAGNVTIQGDTIPSNNYIIRCRDAATAEVITSAISSLEINNCVLSFTYTGAPSSEWILGARGGSQITTNGCRFRMTSNRSRLVMNDVDSKCIISVRGQTQIQGAFMCGYFARVLGGGVFLGGVSAAPAVINLDAGQTYNSYFCGCSLGGVSDWSACTFTGSSNPVAVRYFVALNGVINTSGQGQNYFPGTVAGVIQTGGQYA</sequence>
<dbReference type="RefSeq" id="WP_060602856.1">
    <property type="nucleotide sequence ID" value="NZ_BBWQ01000009.1"/>
</dbReference>
<dbReference type="InterPro" id="IPR021251">
    <property type="entry name" value="DUF2793"/>
</dbReference>
<evidence type="ECO:0000313" key="1">
    <source>
        <dbReference type="EMBL" id="BAT26080.1"/>
    </source>
</evidence>
<dbReference type="AlphaFoldDB" id="A0A0P0YXD8"/>
<proteinExistence type="predicted"/>
<name>A0A0P0YXD8_9HYPH</name>
<dbReference type="Pfam" id="PF10983">
    <property type="entry name" value="DUF2793"/>
    <property type="match status" value="1"/>
</dbReference>